<sequence length="167" mass="18810">MYPYEFGYGFRPLSERVRVFRVGVRVATFQPGPGPVPNTKSDLLLYVAESVMAASLLLEEDSDDADLLGIDEEEAEFLSDDISEVLGLTALNSAEIAQYMSGDGSRGTYDQIPKSKDFFSICLRAPDCEFRHMFRIGRALFDYLVGELTLNPIFHSTGRRPQRHVKY</sequence>
<dbReference type="Proteomes" id="UP000620124">
    <property type="component" value="Unassembled WGS sequence"/>
</dbReference>
<dbReference type="OrthoDB" id="3233403at2759"/>
<evidence type="ECO:0000313" key="2">
    <source>
        <dbReference type="Proteomes" id="UP000620124"/>
    </source>
</evidence>
<proteinExistence type="predicted"/>
<name>A0A8H7DE11_9AGAR</name>
<evidence type="ECO:0000313" key="1">
    <source>
        <dbReference type="EMBL" id="KAF7372024.1"/>
    </source>
</evidence>
<dbReference type="EMBL" id="JACAZI010000001">
    <property type="protein sequence ID" value="KAF7372024.1"/>
    <property type="molecule type" value="Genomic_DNA"/>
</dbReference>
<dbReference type="AlphaFoldDB" id="A0A8H7DE11"/>
<accession>A0A8H7DE11</accession>
<comment type="caution">
    <text evidence="1">The sequence shown here is derived from an EMBL/GenBank/DDBJ whole genome shotgun (WGS) entry which is preliminary data.</text>
</comment>
<keyword evidence="2" id="KW-1185">Reference proteome</keyword>
<reference evidence="1" key="1">
    <citation type="submission" date="2020-05" db="EMBL/GenBank/DDBJ databases">
        <title>Mycena genomes resolve the evolution of fungal bioluminescence.</title>
        <authorList>
            <person name="Tsai I.J."/>
        </authorList>
    </citation>
    <scope>NUCLEOTIDE SEQUENCE</scope>
    <source>
        <strain evidence="1">CCC161011</strain>
    </source>
</reference>
<gene>
    <name evidence="1" type="ORF">MVEN_00060600</name>
</gene>
<organism evidence="1 2">
    <name type="scientific">Mycena venus</name>
    <dbReference type="NCBI Taxonomy" id="2733690"/>
    <lineage>
        <taxon>Eukaryota</taxon>
        <taxon>Fungi</taxon>
        <taxon>Dikarya</taxon>
        <taxon>Basidiomycota</taxon>
        <taxon>Agaricomycotina</taxon>
        <taxon>Agaricomycetes</taxon>
        <taxon>Agaricomycetidae</taxon>
        <taxon>Agaricales</taxon>
        <taxon>Marasmiineae</taxon>
        <taxon>Mycenaceae</taxon>
        <taxon>Mycena</taxon>
    </lineage>
</organism>
<protein>
    <submittedName>
        <fullName evidence="1">DDE Tnp4 domain-containing protein</fullName>
    </submittedName>
</protein>